<dbReference type="Proteomes" id="UP000321129">
    <property type="component" value="Unassembled WGS sequence"/>
</dbReference>
<dbReference type="Pfam" id="PF02515">
    <property type="entry name" value="CoA_transf_3"/>
    <property type="match status" value="1"/>
</dbReference>
<dbReference type="PANTHER" id="PTHR48228">
    <property type="entry name" value="SUCCINYL-COA--D-CITRAMALATE COA-TRANSFERASE"/>
    <property type="match status" value="1"/>
</dbReference>
<reference evidence="1 2" key="1">
    <citation type="submission" date="2019-08" db="EMBL/GenBank/DDBJ databases">
        <title>Sphingorhabdus soil sp. nov., isolated from arctic soil.</title>
        <authorList>
            <person name="Liu Y."/>
        </authorList>
    </citation>
    <scope>NUCLEOTIDE SEQUENCE [LARGE SCALE GENOMIC DNA]</scope>
    <source>
        <strain evidence="1 2">D-2Q-5-6</strain>
    </source>
</reference>
<accession>A0A5C6U638</accession>
<proteinExistence type="predicted"/>
<comment type="caution">
    <text evidence="1">The sequence shown here is derived from an EMBL/GenBank/DDBJ whole genome shotgun (WGS) entry which is preliminary data.</text>
</comment>
<dbReference type="Gene3D" id="3.30.1540.10">
    <property type="entry name" value="formyl-coa transferase, domain 3"/>
    <property type="match status" value="1"/>
</dbReference>
<dbReference type="RefSeq" id="WP_147123506.1">
    <property type="nucleotide sequence ID" value="NZ_VOPY01000003.1"/>
</dbReference>
<dbReference type="SUPFAM" id="SSF89796">
    <property type="entry name" value="CoA-transferase family III (CaiB/BaiF)"/>
    <property type="match status" value="1"/>
</dbReference>
<dbReference type="EMBL" id="VOPY01000003">
    <property type="protein sequence ID" value="TXC68272.1"/>
    <property type="molecule type" value="Genomic_DNA"/>
</dbReference>
<dbReference type="OrthoDB" id="5720311at2"/>
<dbReference type="InterPro" id="IPR003673">
    <property type="entry name" value="CoA-Trfase_fam_III"/>
</dbReference>
<evidence type="ECO:0000313" key="2">
    <source>
        <dbReference type="Proteomes" id="UP000321129"/>
    </source>
</evidence>
<dbReference type="Gene3D" id="3.40.50.10540">
    <property type="entry name" value="Crotonobetainyl-coa:carnitine coa-transferase, domain 1"/>
    <property type="match status" value="1"/>
</dbReference>
<dbReference type="InterPro" id="IPR050509">
    <property type="entry name" value="CoA-transferase_III"/>
</dbReference>
<gene>
    <name evidence="1" type="ORF">FSZ31_11340</name>
</gene>
<dbReference type="InterPro" id="IPR044855">
    <property type="entry name" value="CoA-Trfase_III_dom3_sf"/>
</dbReference>
<dbReference type="InterPro" id="IPR023606">
    <property type="entry name" value="CoA-Trfase_III_dom_1_sf"/>
</dbReference>
<name>A0A5C6U638_9SPHN</name>
<organism evidence="1 2">
    <name type="scientific">Flavisphingopyxis soli</name>
    <dbReference type="NCBI Taxonomy" id="2601267"/>
    <lineage>
        <taxon>Bacteria</taxon>
        <taxon>Pseudomonadati</taxon>
        <taxon>Pseudomonadota</taxon>
        <taxon>Alphaproteobacteria</taxon>
        <taxon>Sphingomonadales</taxon>
        <taxon>Sphingopyxidaceae</taxon>
        <taxon>Flavisphingopyxis</taxon>
    </lineage>
</organism>
<evidence type="ECO:0000313" key="1">
    <source>
        <dbReference type="EMBL" id="TXC68272.1"/>
    </source>
</evidence>
<dbReference type="GO" id="GO:0016740">
    <property type="term" value="F:transferase activity"/>
    <property type="evidence" value="ECO:0007669"/>
    <property type="project" value="UniProtKB-KW"/>
</dbReference>
<dbReference type="PANTHER" id="PTHR48228:SF5">
    <property type="entry name" value="ALPHA-METHYLACYL-COA RACEMASE"/>
    <property type="match status" value="1"/>
</dbReference>
<dbReference type="AlphaFoldDB" id="A0A5C6U638"/>
<keyword evidence="2" id="KW-1185">Reference proteome</keyword>
<protein>
    <submittedName>
        <fullName evidence="1">CoA transferase</fullName>
    </submittedName>
</protein>
<sequence>MTESYQKSAGPLSGIRIIEIDAIGPVPLACAILAGLGADIVRVARKGGGTWGEIGGAVMNRGRARIELDLKDAADRDALLALVDRADALVEGFRPGVMERLGLGPEICLARNPKLVFARVTGWGQDGPLADRAGHDINYIALTGALHAIGAPGAPPTVPLNIIGDYAGGSMFAALGLVSAILSARTTGRGQVVDVAMVDGVASLLGLFHAFLGNGMWRDERGANLLDGAAPFYRCYTCADDGHVAVGALEPQFFAALLDGLGIARDRFVQNDRDDWPAMAEAFAEAFGARSRDEWEAHFAGTDACVTPVLALGEAFDHPANVARDVFVSTGGIDHGAPAPRFSATPGQSGEARSISAAEAIAAWS</sequence>
<keyword evidence="1" id="KW-0808">Transferase</keyword>